<gene>
    <name evidence="1" type="ORF">NUW54_g5191</name>
</gene>
<accession>A0ACC1PXV9</accession>
<name>A0ACC1PXV9_9APHY</name>
<comment type="caution">
    <text evidence="1">The sequence shown here is derived from an EMBL/GenBank/DDBJ whole genome shotgun (WGS) entry which is preliminary data.</text>
</comment>
<dbReference type="Proteomes" id="UP001144978">
    <property type="component" value="Unassembled WGS sequence"/>
</dbReference>
<sequence>MFSEREITRKMESGAARHMLVLRSSAPLHYTYTAIAPRLKPAAYPVRSFCFYCQGDIPNASNILPLLLTARRPLHRLHRLLLPRHQPAAKDPTTSCDILFGDTRIQYLPSSNDRVVKIWSPFTGELIRNLNGHTKGLSDIAWSSDSVHLASASDDTTIRIWEVDTGLTLRTLKGHTNYVFCVNYNNASNLLVSGGCDGEIRIWNVEKGKCMKKILAHLDYVTAVHFNRDASLIVSCSLDGLIQHVQFSPNSKYILSTAHDSAIRLWDYQTSRCLKTYVGHTNTKYCIAACFSVTGGKWIISGSEDNKVYLWDLQSREIVQTLEGHTDVVVAVATHPQQNMIASGSIGSDLSIRIWADRGGS</sequence>
<keyword evidence="2" id="KW-1185">Reference proteome</keyword>
<protein>
    <submittedName>
        <fullName evidence="1">Uncharacterized protein</fullName>
    </submittedName>
</protein>
<evidence type="ECO:0000313" key="2">
    <source>
        <dbReference type="Proteomes" id="UP001144978"/>
    </source>
</evidence>
<proteinExistence type="predicted"/>
<dbReference type="EMBL" id="JANSHE010001252">
    <property type="protein sequence ID" value="KAJ3003657.1"/>
    <property type="molecule type" value="Genomic_DNA"/>
</dbReference>
<evidence type="ECO:0000313" key="1">
    <source>
        <dbReference type="EMBL" id="KAJ3003657.1"/>
    </source>
</evidence>
<organism evidence="1 2">
    <name type="scientific">Trametes sanguinea</name>
    <dbReference type="NCBI Taxonomy" id="158606"/>
    <lineage>
        <taxon>Eukaryota</taxon>
        <taxon>Fungi</taxon>
        <taxon>Dikarya</taxon>
        <taxon>Basidiomycota</taxon>
        <taxon>Agaricomycotina</taxon>
        <taxon>Agaricomycetes</taxon>
        <taxon>Polyporales</taxon>
        <taxon>Polyporaceae</taxon>
        <taxon>Trametes</taxon>
    </lineage>
</organism>
<reference evidence="1" key="1">
    <citation type="submission" date="2022-08" db="EMBL/GenBank/DDBJ databases">
        <title>Genome Sequence of Pycnoporus sanguineus.</title>
        <authorList>
            <person name="Buettner E."/>
        </authorList>
    </citation>
    <scope>NUCLEOTIDE SEQUENCE</scope>
    <source>
        <strain evidence="1">CG-C14</strain>
    </source>
</reference>